<evidence type="ECO:0000256" key="4">
    <source>
        <dbReference type="ARBA" id="ARBA00022692"/>
    </source>
</evidence>
<evidence type="ECO:0000256" key="6">
    <source>
        <dbReference type="ARBA" id="ARBA00022989"/>
    </source>
</evidence>
<dbReference type="GO" id="GO:0000139">
    <property type="term" value="C:Golgi membrane"/>
    <property type="evidence" value="ECO:0007669"/>
    <property type="project" value="UniProtKB-SubCell"/>
</dbReference>
<comment type="caution">
    <text evidence="10">The sequence shown here is derived from an EMBL/GenBank/DDBJ whole genome shotgun (WGS) entry which is preliminary data.</text>
</comment>
<evidence type="ECO:0000256" key="7">
    <source>
        <dbReference type="ARBA" id="ARBA00023034"/>
    </source>
</evidence>
<keyword evidence="3" id="KW-0963">Cytoplasm</keyword>
<evidence type="ECO:0000313" key="10">
    <source>
        <dbReference type="EMBL" id="KAI9563352.1"/>
    </source>
</evidence>
<evidence type="ECO:0000313" key="11">
    <source>
        <dbReference type="Proteomes" id="UP000820818"/>
    </source>
</evidence>
<feature type="transmembrane region" description="Helical" evidence="9">
    <location>
        <begin position="210"/>
        <end position="228"/>
    </location>
</feature>
<dbReference type="InterPro" id="IPR038757">
    <property type="entry name" value="BRAP"/>
</dbReference>
<feature type="transmembrane region" description="Helical" evidence="9">
    <location>
        <begin position="171"/>
        <end position="190"/>
    </location>
</feature>
<gene>
    <name evidence="10" type="ORF">GHT06_010813</name>
</gene>
<dbReference type="AlphaFoldDB" id="A0AAD5KZJ8"/>
<keyword evidence="11" id="KW-1185">Reference proteome</keyword>
<evidence type="ECO:0000256" key="8">
    <source>
        <dbReference type="ARBA" id="ARBA00023136"/>
    </source>
</evidence>
<organism evidence="10 11">
    <name type="scientific">Daphnia sinensis</name>
    <dbReference type="NCBI Taxonomy" id="1820382"/>
    <lineage>
        <taxon>Eukaryota</taxon>
        <taxon>Metazoa</taxon>
        <taxon>Ecdysozoa</taxon>
        <taxon>Arthropoda</taxon>
        <taxon>Crustacea</taxon>
        <taxon>Branchiopoda</taxon>
        <taxon>Diplostraca</taxon>
        <taxon>Cladocera</taxon>
        <taxon>Anomopoda</taxon>
        <taxon>Daphniidae</taxon>
        <taxon>Daphnia</taxon>
        <taxon>Daphnia similis group</taxon>
    </lineage>
</organism>
<accession>A0AAD5KZJ8</accession>
<dbReference type="PANTHER" id="PTHR35259:SF1">
    <property type="entry name" value="BOMBESIN RECEPTOR-ACTIVATED PROTEIN C6ORF89"/>
    <property type="match status" value="1"/>
</dbReference>
<keyword evidence="4 9" id="KW-0812">Transmembrane</keyword>
<evidence type="ECO:0000256" key="1">
    <source>
        <dbReference type="ARBA" id="ARBA00004323"/>
    </source>
</evidence>
<dbReference type="PANTHER" id="PTHR35259">
    <property type="entry name" value="BOMBESIN RECEPTOR-ACTIVATED PROTEIN C6ORF89"/>
    <property type="match status" value="1"/>
</dbReference>
<evidence type="ECO:0000256" key="2">
    <source>
        <dbReference type="ARBA" id="ARBA00004496"/>
    </source>
</evidence>
<comment type="subcellular location">
    <subcellularLocation>
        <location evidence="2">Cytoplasm</location>
    </subcellularLocation>
    <subcellularLocation>
        <location evidence="1">Golgi apparatus membrane</location>
        <topology evidence="1">Single-pass type II membrane protein</topology>
    </subcellularLocation>
</comment>
<dbReference type="Proteomes" id="UP000820818">
    <property type="component" value="Linkage Group LG2"/>
</dbReference>
<dbReference type="EMBL" id="WJBH02000002">
    <property type="protein sequence ID" value="KAI9563352.1"/>
    <property type="molecule type" value="Genomic_DNA"/>
</dbReference>
<protein>
    <submittedName>
        <fullName evidence="10">Uncharacterized protein</fullName>
    </submittedName>
</protein>
<keyword evidence="7" id="KW-0333">Golgi apparatus</keyword>
<name>A0AAD5KZJ8_9CRUS</name>
<sequence length="365" mass="41645">MMDSDDEDVSENDILDWYKSEVADIWDTATDSAFADLSSNFTEMFRQVMNDVKQRSQSSQVPNGHAVEVNGHSSAMNGFHEQQQPAPDATTNTVSVSTDQLMAMLQDEDDDWLEDSSTPSQDEEPMVLSVQLTDPQNQTEENQKNMKGVSQESNPLADSIILQFGTAFQTVVPALPHLSSCFFVLLITLYTASSTDKLSQMWFLKNVHNYVHLVTILFWLAYPFLAGLREDSCLTPNLLCEYGRNFVHCRYYTRVIKVKREKSTAVKFPIERYSGGIPIMKDTSDKPIMRGIKEIQSNIRRKLLQFLGGFVPKRFSDLSIPIPYRECRAYSDIDGVCSAGFFHRLRIQLRKLYHEVLSQLLIRTH</sequence>
<keyword evidence="6 9" id="KW-1133">Transmembrane helix</keyword>
<proteinExistence type="predicted"/>
<keyword evidence="8 9" id="KW-0472">Membrane</keyword>
<keyword evidence="5" id="KW-0735">Signal-anchor</keyword>
<evidence type="ECO:0000256" key="5">
    <source>
        <dbReference type="ARBA" id="ARBA00022968"/>
    </source>
</evidence>
<evidence type="ECO:0000256" key="3">
    <source>
        <dbReference type="ARBA" id="ARBA00022490"/>
    </source>
</evidence>
<evidence type="ECO:0000256" key="9">
    <source>
        <dbReference type="SAM" id="Phobius"/>
    </source>
</evidence>
<reference evidence="10 11" key="1">
    <citation type="submission" date="2022-05" db="EMBL/GenBank/DDBJ databases">
        <title>A multi-omics perspective on studying reproductive biology in Daphnia sinensis.</title>
        <authorList>
            <person name="Jia J."/>
        </authorList>
    </citation>
    <scope>NUCLEOTIDE SEQUENCE [LARGE SCALE GENOMIC DNA]</scope>
    <source>
        <strain evidence="10 11">WSL</strain>
    </source>
</reference>